<dbReference type="SMART" id="SM00347">
    <property type="entry name" value="HTH_MARR"/>
    <property type="match status" value="1"/>
</dbReference>
<feature type="domain" description="HTH marR-type" evidence="2">
    <location>
        <begin position="1"/>
        <end position="139"/>
    </location>
</feature>
<protein>
    <submittedName>
        <fullName evidence="3">DNA-binding transcriptional regulator, MarR family</fullName>
    </submittedName>
</protein>
<dbReference type="Pfam" id="PF01047">
    <property type="entry name" value="MarR"/>
    <property type="match status" value="1"/>
</dbReference>
<dbReference type="InterPro" id="IPR011991">
    <property type="entry name" value="ArsR-like_HTH"/>
</dbReference>
<proteinExistence type="predicted"/>
<dbReference type="Gene3D" id="1.10.10.10">
    <property type="entry name" value="Winged helix-like DNA-binding domain superfamily/Winged helix DNA-binding domain"/>
    <property type="match status" value="1"/>
</dbReference>
<dbReference type="AlphaFoldDB" id="A0A285N629"/>
<dbReference type="PANTHER" id="PTHR33164:SF102">
    <property type="entry name" value="TRANSCRIPTIONAL REGULATORY PROTEIN"/>
    <property type="match status" value="1"/>
</dbReference>
<dbReference type="InterPro" id="IPR001845">
    <property type="entry name" value="HTH_ArsR_DNA-bd_dom"/>
</dbReference>
<reference evidence="4" key="1">
    <citation type="submission" date="2017-09" db="EMBL/GenBank/DDBJ databases">
        <authorList>
            <person name="Varghese N."/>
            <person name="Submissions S."/>
        </authorList>
    </citation>
    <scope>NUCLEOTIDE SEQUENCE [LARGE SCALE GENOMIC DNA]</scope>
    <source>
        <strain evidence="4">CGMCC 1.8913</strain>
    </source>
</reference>
<evidence type="ECO:0000313" key="3">
    <source>
        <dbReference type="EMBL" id="SNZ04935.1"/>
    </source>
</evidence>
<accession>A0A285N629</accession>
<dbReference type="SUPFAM" id="SSF46785">
    <property type="entry name" value="Winged helix' DNA-binding domain"/>
    <property type="match status" value="1"/>
</dbReference>
<dbReference type="RefSeq" id="WP_097039452.1">
    <property type="nucleotide sequence ID" value="NZ_OBEK01000001.1"/>
</dbReference>
<evidence type="ECO:0000256" key="1">
    <source>
        <dbReference type="ARBA" id="ARBA00023125"/>
    </source>
</evidence>
<name>A0A285N629_9BACI</name>
<dbReference type="InterPro" id="IPR000835">
    <property type="entry name" value="HTH_MarR-typ"/>
</dbReference>
<gene>
    <name evidence="3" type="ORF">SAMN05421503_0815</name>
</gene>
<dbReference type="InterPro" id="IPR036390">
    <property type="entry name" value="WH_DNA-bd_sf"/>
</dbReference>
<evidence type="ECO:0000313" key="4">
    <source>
        <dbReference type="Proteomes" id="UP000219356"/>
    </source>
</evidence>
<keyword evidence="1 3" id="KW-0238">DNA-binding</keyword>
<keyword evidence="4" id="KW-1185">Reference proteome</keyword>
<dbReference type="InterPro" id="IPR036388">
    <property type="entry name" value="WH-like_DNA-bd_sf"/>
</dbReference>
<dbReference type="Proteomes" id="UP000219356">
    <property type="component" value="Unassembled WGS sequence"/>
</dbReference>
<sequence>MNRLKDAIDLFHEVSFMATEIFHKGTSHDIFQHISPQQVELLKFLSLSSPASPGHLAIVQQVHKSAISNRLKKLYEKGFVKWIDSERDKRTKLVAITAEGERMLQQAEEAIYDEFCTLFKNICSEDVEAFIRIFTYVKEQLKKGEKET</sequence>
<dbReference type="PANTHER" id="PTHR33164">
    <property type="entry name" value="TRANSCRIPTIONAL REGULATOR, MARR FAMILY"/>
    <property type="match status" value="1"/>
</dbReference>
<organism evidence="3 4">
    <name type="scientific">Terribacillus aidingensis</name>
    <dbReference type="NCBI Taxonomy" id="586416"/>
    <lineage>
        <taxon>Bacteria</taxon>
        <taxon>Bacillati</taxon>
        <taxon>Bacillota</taxon>
        <taxon>Bacilli</taxon>
        <taxon>Bacillales</taxon>
        <taxon>Bacillaceae</taxon>
        <taxon>Terribacillus</taxon>
    </lineage>
</organism>
<dbReference type="PROSITE" id="PS50995">
    <property type="entry name" value="HTH_MARR_2"/>
    <property type="match status" value="1"/>
</dbReference>
<dbReference type="GO" id="GO:0003700">
    <property type="term" value="F:DNA-binding transcription factor activity"/>
    <property type="evidence" value="ECO:0007669"/>
    <property type="project" value="InterPro"/>
</dbReference>
<dbReference type="EMBL" id="OBEK01000001">
    <property type="protein sequence ID" value="SNZ04935.1"/>
    <property type="molecule type" value="Genomic_DNA"/>
</dbReference>
<evidence type="ECO:0000259" key="2">
    <source>
        <dbReference type="PROSITE" id="PS50995"/>
    </source>
</evidence>
<dbReference type="CDD" id="cd00090">
    <property type="entry name" value="HTH_ARSR"/>
    <property type="match status" value="1"/>
</dbReference>
<dbReference type="SMART" id="SM00418">
    <property type="entry name" value="HTH_ARSR"/>
    <property type="match status" value="1"/>
</dbReference>
<dbReference type="GO" id="GO:0006950">
    <property type="term" value="P:response to stress"/>
    <property type="evidence" value="ECO:0007669"/>
    <property type="project" value="TreeGrafter"/>
</dbReference>
<dbReference type="PRINTS" id="PR00598">
    <property type="entry name" value="HTHMARR"/>
</dbReference>
<dbReference type="OrthoDB" id="2401593at2"/>
<dbReference type="GO" id="GO:0003677">
    <property type="term" value="F:DNA binding"/>
    <property type="evidence" value="ECO:0007669"/>
    <property type="project" value="UniProtKB-KW"/>
</dbReference>
<dbReference type="InterPro" id="IPR039422">
    <property type="entry name" value="MarR/SlyA-like"/>
</dbReference>